<keyword evidence="9" id="KW-1185">Reference proteome</keyword>
<evidence type="ECO:0000256" key="5">
    <source>
        <dbReference type="ARBA" id="ARBA00023136"/>
    </source>
</evidence>
<dbReference type="EMBL" id="JAMFTQ010000002">
    <property type="protein sequence ID" value="MCP1387090.1"/>
    <property type="molecule type" value="Genomic_DNA"/>
</dbReference>
<keyword evidence="4 6" id="KW-1133">Transmembrane helix</keyword>
<proteinExistence type="predicted"/>
<keyword evidence="2" id="KW-1003">Cell membrane</keyword>
<dbReference type="InterPro" id="IPR027379">
    <property type="entry name" value="CLS_N"/>
</dbReference>
<protein>
    <submittedName>
        <fullName evidence="8">PLDc N-terminal domain-containing protein</fullName>
    </submittedName>
</protein>
<evidence type="ECO:0000313" key="9">
    <source>
        <dbReference type="Proteomes" id="UP001204000"/>
    </source>
</evidence>
<accession>A0ABT1FZ90</accession>
<reference evidence="8" key="1">
    <citation type="submission" date="2022-05" db="EMBL/GenBank/DDBJ databases">
        <title>Corynebacterium sp. TA-R-1 sp. nov., isolated from human feces.</title>
        <authorList>
            <person name="Shamsuzzaman M."/>
            <person name="Dahal R.H."/>
        </authorList>
    </citation>
    <scope>NUCLEOTIDE SEQUENCE</scope>
    <source>
        <strain evidence="8">TA-R-1</strain>
    </source>
</reference>
<comment type="subcellular location">
    <subcellularLocation>
        <location evidence="1">Cell membrane</location>
        <topology evidence="1">Multi-pass membrane protein</topology>
    </subcellularLocation>
</comment>
<comment type="caution">
    <text evidence="8">The sequence shown here is derived from an EMBL/GenBank/DDBJ whole genome shotgun (WGS) entry which is preliminary data.</text>
</comment>
<keyword evidence="3 6" id="KW-0812">Transmembrane</keyword>
<name>A0ABT1FZ90_9CORY</name>
<evidence type="ECO:0000313" key="8">
    <source>
        <dbReference type="EMBL" id="MCP1387090.1"/>
    </source>
</evidence>
<feature type="domain" description="Cardiolipin synthase N-terminal" evidence="7">
    <location>
        <begin position="39"/>
        <end position="78"/>
    </location>
</feature>
<dbReference type="Pfam" id="PF13396">
    <property type="entry name" value="PLDc_N"/>
    <property type="match status" value="1"/>
</dbReference>
<gene>
    <name evidence="8" type="ORF">M5J20_02645</name>
</gene>
<evidence type="ECO:0000256" key="4">
    <source>
        <dbReference type="ARBA" id="ARBA00022989"/>
    </source>
</evidence>
<feature type="transmembrane region" description="Helical" evidence="6">
    <location>
        <begin position="56"/>
        <end position="76"/>
    </location>
</feature>
<dbReference type="Proteomes" id="UP001204000">
    <property type="component" value="Unassembled WGS sequence"/>
</dbReference>
<dbReference type="RefSeq" id="WP_253576069.1">
    <property type="nucleotide sequence ID" value="NZ_JAMFTQ010000002.1"/>
</dbReference>
<evidence type="ECO:0000256" key="3">
    <source>
        <dbReference type="ARBA" id="ARBA00022692"/>
    </source>
</evidence>
<sequence length="80" mass="8796">MAKDSFLDTLRDGWNAMSGEQRTIAGILVGIDTLGKGAALWDLARADDRSLRGPKWLWGVAIPAVNTLGWLAYFTVGRKY</sequence>
<evidence type="ECO:0000256" key="2">
    <source>
        <dbReference type="ARBA" id="ARBA00022475"/>
    </source>
</evidence>
<keyword evidence="5 6" id="KW-0472">Membrane</keyword>
<evidence type="ECO:0000259" key="7">
    <source>
        <dbReference type="Pfam" id="PF13396"/>
    </source>
</evidence>
<evidence type="ECO:0000256" key="1">
    <source>
        <dbReference type="ARBA" id="ARBA00004651"/>
    </source>
</evidence>
<evidence type="ECO:0000256" key="6">
    <source>
        <dbReference type="SAM" id="Phobius"/>
    </source>
</evidence>
<organism evidence="8 9">
    <name type="scientific">Corynebacterium stercoris</name>
    <dbReference type="NCBI Taxonomy" id="2943490"/>
    <lineage>
        <taxon>Bacteria</taxon>
        <taxon>Bacillati</taxon>
        <taxon>Actinomycetota</taxon>
        <taxon>Actinomycetes</taxon>
        <taxon>Mycobacteriales</taxon>
        <taxon>Corynebacteriaceae</taxon>
        <taxon>Corynebacterium</taxon>
    </lineage>
</organism>